<comment type="similarity">
    <text evidence="2 5">Belongs to the ARPC5 family.</text>
</comment>
<accession>A0A830HKX1</accession>
<evidence type="ECO:0000256" key="4">
    <source>
        <dbReference type="ARBA" id="ARBA00023212"/>
    </source>
</evidence>
<keyword evidence="3" id="KW-0963">Cytoplasm</keyword>
<dbReference type="GO" id="GO:0030833">
    <property type="term" value="P:regulation of actin filament polymerization"/>
    <property type="evidence" value="ECO:0007669"/>
    <property type="project" value="InterPro"/>
</dbReference>
<evidence type="ECO:0000313" key="7">
    <source>
        <dbReference type="Proteomes" id="UP000660262"/>
    </source>
</evidence>
<dbReference type="AlphaFoldDB" id="A0A830HKX1"/>
<dbReference type="InterPro" id="IPR006789">
    <property type="entry name" value="ARPC5"/>
</dbReference>
<evidence type="ECO:0000313" key="6">
    <source>
        <dbReference type="EMBL" id="GHP07263.1"/>
    </source>
</evidence>
<comment type="subcellular location">
    <subcellularLocation>
        <location evidence="1">Cytoplasm</location>
        <location evidence="1">Cytoskeleton</location>
    </subcellularLocation>
</comment>
<evidence type="ECO:0000256" key="3">
    <source>
        <dbReference type="ARBA" id="ARBA00022490"/>
    </source>
</evidence>
<comment type="function">
    <text evidence="5">Functions as component of the Arp2/3 complex which is involved in regulation of actin polymerization and together with an activating nucleation-promoting factor (NPF) mediates the formation of branched actin networks. Arp2/3 complex plays a critical role in the control of cell morphogenesis via the modulation of cell polarity development.</text>
</comment>
<proteinExistence type="inferred from homology"/>
<gene>
    <name evidence="6" type="ORF">PPROV_000600400</name>
</gene>
<evidence type="ECO:0000256" key="5">
    <source>
        <dbReference type="RuleBase" id="RU004301"/>
    </source>
</evidence>
<dbReference type="Proteomes" id="UP000660262">
    <property type="component" value="Unassembled WGS sequence"/>
</dbReference>
<keyword evidence="4 5" id="KW-0206">Cytoskeleton</keyword>
<evidence type="ECO:0000256" key="1">
    <source>
        <dbReference type="ARBA" id="ARBA00004245"/>
    </source>
</evidence>
<name>A0A830HKX1_9CHLO</name>
<dbReference type="GO" id="GO:0034314">
    <property type="term" value="P:Arp2/3 complex-mediated actin nucleation"/>
    <property type="evidence" value="ECO:0007669"/>
    <property type="project" value="InterPro"/>
</dbReference>
<protein>
    <recommendedName>
        <fullName evidence="5">Actin-related protein 2/3 complex subunit 5</fullName>
    </recommendedName>
</protein>
<dbReference type="SUPFAM" id="SSF69103">
    <property type="entry name" value="Arp2/3 complex 16 kDa subunit ARPC5"/>
    <property type="match status" value="1"/>
</dbReference>
<dbReference type="PANTHER" id="PTHR12644">
    <property type="entry name" value="ARP2/3 COMPLEX 16 KD SUBUNIT P16-ARC"/>
    <property type="match status" value="1"/>
</dbReference>
<dbReference type="GO" id="GO:0005885">
    <property type="term" value="C:Arp2/3 protein complex"/>
    <property type="evidence" value="ECO:0007669"/>
    <property type="project" value="InterPro"/>
</dbReference>
<keyword evidence="7" id="KW-1185">Reference proteome</keyword>
<dbReference type="OrthoDB" id="429520at2759"/>
<dbReference type="Pfam" id="PF04699">
    <property type="entry name" value="P16-Arc"/>
    <property type="match status" value="1"/>
</dbReference>
<evidence type="ECO:0000256" key="2">
    <source>
        <dbReference type="ARBA" id="ARBA00006084"/>
    </source>
</evidence>
<comment type="caution">
    <text evidence="6">The sequence shown here is derived from an EMBL/GenBank/DDBJ whole genome shotgun (WGS) entry which is preliminary data.</text>
</comment>
<dbReference type="InterPro" id="IPR036743">
    <property type="entry name" value="ARPC5_sf"/>
</dbReference>
<sequence length="110" mass="11286">MSSTEVDRWLATGKASEALVTALESSGDASSAVLKVLTSVKKDADVDASLSSLGADNVDALVKHLYAGLALGDAAISAACLRWHERVVNAHGLGGIVRHLSAKDVSASEQ</sequence>
<dbReference type="Gene3D" id="1.25.40.190">
    <property type="entry name" value="Actin-related protein 2/3 complex subunit 5"/>
    <property type="match status" value="1"/>
</dbReference>
<organism evidence="6 7">
    <name type="scientific">Pycnococcus provasolii</name>
    <dbReference type="NCBI Taxonomy" id="41880"/>
    <lineage>
        <taxon>Eukaryota</taxon>
        <taxon>Viridiplantae</taxon>
        <taxon>Chlorophyta</taxon>
        <taxon>Pseudoscourfieldiophyceae</taxon>
        <taxon>Pseudoscourfieldiales</taxon>
        <taxon>Pycnococcaceae</taxon>
        <taxon>Pycnococcus</taxon>
    </lineage>
</organism>
<reference evidence="6" key="1">
    <citation type="submission" date="2020-10" db="EMBL/GenBank/DDBJ databases">
        <title>Unveiling of a novel bifunctional photoreceptor, Dualchrome1, isolated from a cosmopolitan green alga.</title>
        <authorList>
            <person name="Suzuki S."/>
            <person name="Kawachi M."/>
        </authorList>
    </citation>
    <scope>NUCLEOTIDE SEQUENCE</scope>
    <source>
        <strain evidence="6">NIES 2893</strain>
    </source>
</reference>
<dbReference type="EMBL" id="BNJQ01000016">
    <property type="protein sequence ID" value="GHP07263.1"/>
    <property type="molecule type" value="Genomic_DNA"/>
</dbReference>